<reference evidence="10" key="1">
    <citation type="submission" date="2025-08" db="UniProtKB">
        <authorList>
            <consortium name="Ensembl"/>
        </authorList>
    </citation>
    <scope>IDENTIFICATION</scope>
</reference>
<feature type="binding site" evidence="5">
    <location>
        <position position="49"/>
    </location>
    <ligand>
        <name>Ca(2+)</name>
        <dbReference type="ChEBI" id="CHEBI:29108"/>
    </ligand>
</feature>
<feature type="disulfide bond" evidence="6">
    <location>
        <begin position="63"/>
        <end position="118"/>
    </location>
</feature>
<dbReference type="GO" id="GO:0034374">
    <property type="term" value="P:low-density lipoprotein particle remodeling"/>
    <property type="evidence" value="ECO:0007669"/>
    <property type="project" value="Ensembl"/>
</dbReference>
<dbReference type="InterPro" id="IPR016090">
    <property type="entry name" value="PLA2-like_dom"/>
</dbReference>
<dbReference type="PROSITE" id="PS00118">
    <property type="entry name" value="PA2_HIS"/>
    <property type="match status" value="1"/>
</dbReference>
<dbReference type="PANTHER" id="PTHR11716:SF9">
    <property type="entry name" value="PHOSPHOLIPASE A2, MEMBRANE ASSOCIATED"/>
    <property type="match status" value="1"/>
</dbReference>
<evidence type="ECO:0000256" key="1">
    <source>
        <dbReference type="ARBA" id="ARBA00004613"/>
    </source>
</evidence>
<keyword evidence="5" id="KW-0479">Metal-binding</keyword>
<dbReference type="SMART" id="SM00085">
    <property type="entry name" value="PA2c"/>
    <property type="match status" value="1"/>
</dbReference>
<dbReference type="PANTHER" id="PTHR11716">
    <property type="entry name" value="PHOSPHOLIPASE A2 FAMILY MEMBER"/>
    <property type="match status" value="1"/>
</dbReference>
<keyword evidence="8" id="KW-0378">Hydrolase</keyword>
<dbReference type="Gene3D" id="1.20.90.10">
    <property type="entry name" value="Phospholipase A2 domain"/>
    <property type="match status" value="1"/>
</dbReference>
<dbReference type="Ensembl" id="ENSCABT00000028753.1">
    <property type="protein sequence ID" value="ENSCABP00000026253.1"/>
    <property type="gene ID" value="ENSCABG00000019298.1"/>
</dbReference>
<dbReference type="GO" id="GO:0070374">
    <property type="term" value="P:positive regulation of ERK1 and ERK2 cascade"/>
    <property type="evidence" value="ECO:0007669"/>
    <property type="project" value="Ensembl"/>
</dbReference>
<dbReference type="GO" id="GO:0046337">
    <property type="term" value="P:phosphatidylethanolamine metabolic process"/>
    <property type="evidence" value="ECO:0007669"/>
    <property type="project" value="Ensembl"/>
</dbReference>
<dbReference type="AlphaFoldDB" id="A0A8C0J313"/>
<feature type="chain" id="PRO_5034598278" description="Phospholipase A2" evidence="8">
    <location>
        <begin position="21"/>
        <end position="145"/>
    </location>
</feature>
<evidence type="ECO:0000256" key="8">
    <source>
        <dbReference type="RuleBase" id="RU361236"/>
    </source>
</evidence>
<gene>
    <name evidence="10" type="primary">PLA2G2A</name>
</gene>
<feature type="binding site" evidence="5">
    <location>
        <position position="47"/>
    </location>
    <ligand>
        <name>Ca(2+)</name>
        <dbReference type="ChEBI" id="CHEBI:29108"/>
    </ligand>
</feature>
<dbReference type="GO" id="GO:0050830">
    <property type="term" value="P:defense response to Gram-positive bacterium"/>
    <property type="evidence" value="ECO:0007669"/>
    <property type="project" value="Ensembl"/>
</dbReference>
<protein>
    <recommendedName>
        <fullName evidence="8">Phospholipase A2</fullName>
        <ecNumber evidence="8">3.1.1.4</ecNumber>
    </recommendedName>
</protein>
<dbReference type="SUPFAM" id="SSF48619">
    <property type="entry name" value="Phospholipase A2, PLA2"/>
    <property type="match status" value="1"/>
</dbReference>
<dbReference type="GO" id="GO:0046470">
    <property type="term" value="P:phosphatidylcholine metabolic process"/>
    <property type="evidence" value="ECO:0007669"/>
    <property type="project" value="Ensembl"/>
</dbReference>
<feature type="signal peptide" evidence="8">
    <location>
        <begin position="1"/>
        <end position="20"/>
    </location>
</feature>
<dbReference type="InterPro" id="IPR036444">
    <property type="entry name" value="PLipase_A2_dom_sf"/>
</dbReference>
<proteinExistence type="inferred from homology"/>
<comment type="subcellular location">
    <subcellularLocation>
        <location evidence="1 8">Secreted</location>
    </subcellularLocation>
</comment>
<dbReference type="GO" id="GO:1902563">
    <property type="term" value="P:regulation of neutrophil activation"/>
    <property type="evidence" value="ECO:0007669"/>
    <property type="project" value="Ensembl"/>
</dbReference>
<feature type="disulfide bond" evidence="6">
    <location>
        <begin position="79"/>
        <end position="104"/>
    </location>
</feature>
<feature type="active site" evidence="4">
    <location>
        <position position="67"/>
    </location>
</feature>
<evidence type="ECO:0000256" key="5">
    <source>
        <dbReference type="PIRSR" id="PIRSR601211-2"/>
    </source>
</evidence>
<comment type="catalytic activity">
    <reaction evidence="8">
        <text>a 1,2-diacyl-sn-glycero-3-phosphocholine + H2O = a 1-acyl-sn-glycero-3-phosphocholine + a fatty acid + H(+)</text>
        <dbReference type="Rhea" id="RHEA:15801"/>
        <dbReference type="ChEBI" id="CHEBI:15377"/>
        <dbReference type="ChEBI" id="CHEBI:15378"/>
        <dbReference type="ChEBI" id="CHEBI:28868"/>
        <dbReference type="ChEBI" id="CHEBI:57643"/>
        <dbReference type="ChEBI" id="CHEBI:58168"/>
        <dbReference type="EC" id="3.1.1.4"/>
    </reaction>
</comment>
<dbReference type="GO" id="GO:0005509">
    <property type="term" value="F:calcium ion binding"/>
    <property type="evidence" value="ECO:0007669"/>
    <property type="project" value="InterPro"/>
</dbReference>
<sequence>MKNLLVFAVLFAYGAVTTQGSLWELQKMIKQVTGKNALWNYSKYGCYCGSGGKGMPKDGTDQCCQLHDCCYHRLKGHGCNAKLNTYSYSYLSGRIYCAGLGSWCKRESCRCDSDFVLCLKKHVSSYKTGYRFYRKSRCGGEELRC</sequence>
<dbReference type="GO" id="GO:0046473">
    <property type="term" value="P:phosphatidic acid metabolic process"/>
    <property type="evidence" value="ECO:0007669"/>
    <property type="project" value="Ensembl"/>
</dbReference>
<evidence type="ECO:0000256" key="2">
    <source>
        <dbReference type="ARBA" id="ARBA00022525"/>
    </source>
</evidence>
<feature type="binding site" evidence="5">
    <location>
        <position position="68"/>
    </location>
    <ligand>
        <name>Ca(2+)</name>
        <dbReference type="ChEBI" id="CHEBI:29108"/>
    </ligand>
</feature>
<dbReference type="GO" id="GO:0005543">
    <property type="term" value="F:phospholipid binding"/>
    <property type="evidence" value="ECO:0007669"/>
    <property type="project" value="Ensembl"/>
</dbReference>
<dbReference type="PRINTS" id="PR00389">
    <property type="entry name" value="PHPHLIPASEA2"/>
</dbReference>
<evidence type="ECO:0000256" key="3">
    <source>
        <dbReference type="ARBA" id="ARBA00023157"/>
    </source>
</evidence>
<comment type="cofactor">
    <cofactor evidence="5">
        <name>Ca(2+)</name>
        <dbReference type="ChEBI" id="CHEBI:29108"/>
    </cofactor>
    <text evidence="5">Binds 1 Ca(2+) ion per subunit.</text>
</comment>
<feature type="active site" evidence="4">
    <location>
        <position position="112"/>
    </location>
</feature>
<dbReference type="Pfam" id="PF00068">
    <property type="entry name" value="Phospholip_A2_1"/>
    <property type="match status" value="1"/>
</dbReference>
<evidence type="ECO:0000313" key="10">
    <source>
        <dbReference type="Ensembl" id="ENSCABP00000026253.1"/>
    </source>
</evidence>
<evidence type="ECO:0000256" key="7">
    <source>
        <dbReference type="RuleBase" id="RU003654"/>
    </source>
</evidence>
<dbReference type="GO" id="GO:0038166">
    <property type="term" value="P:angiotensin-activated signaling pathway"/>
    <property type="evidence" value="ECO:0007669"/>
    <property type="project" value="Ensembl"/>
</dbReference>
<keyword evidence="3 6" id="KW-1015">Disulfide bond</keyword>
<dbReference type="EC" id="3.1.1.4" evidence="8"/>
<feature type="disulfide bond" evidence="6">
    <location>
        <begin position="48"/>
        <end position="64"/>
    </location>
</feature>
<comment type="similarity">
    <text evidence="7">Belongs to the phospholipase A2 family.</text>
</comment>
<dbReference type="GO" id="GO:0047498">
    <property type="term" value="F:calcium-dependent phospholipase A2 activity"/>
    <property type="evidence" value="ECO:0007669"/>
    <property type="project" value="Ensembl"/>
</dbReference>
<evidence type="ECO:0000256" key="6">
    <source>
        <dbReference type="PIRSR" id="PIRSR601211-3"/>
    </source>
</evidence>
<dbReference type="GO" id="GO:0005783">
    <property type="term" value="C:endoplasmic reticulum"/>
    <property type="evidence" value="ECO:0007669"/>
    <property type="project" value="Ensembl"/>
</dbReference>
<keyword evidence="8" id="KW-0732">Signal</keyword>
<accession>A0A8C0J313</accession>
<dbReference type="GO" id="GO:0042130">
    <property type="term" value="P:negative regulation of T cell proliferation"/>
    <property type="evidence" value="ECO:0007669"/>
    <property type="project" value="TreeGrafter"/>
</dbReference>
<dbReference type="GO" id="GO:0005615">
    <property type="term" value="C:extracellular space"/>
    <property type="evidence" value="ECO:0007669"/>
    <property type="project" value="Ensembl"/>
</dbReference>
<keyword evidence="2 8" id="KW-0964">Secreted</keyword>
<keyword evidence="11" id="KW-1185">Reference proteome</keyword>
<feature type="binding site" evidence="5">
    <location>
        <position position="51"/>
    </location>
    <ligand>
        <name>Ca(2+)</name>
        <dbReference type="ChEBI" id="CHEBI:29108"/>
    </ligand>
</feature>
<reference evidence="10" key="2">
    <citation type="submission" date="2025-09" db="UniProtKB">
        <authorList>
            <consortium name="Ensembl"/>
        </authorList>
    </citation>
    <scope>IDENTIFICATION</scope>
</reference>
<feature type="disulfide bond" evidence="6">
    <location>
        <begin position="70"/>
        <end position="111"/>
    </location>
</feature>
<dbReference type="CDD" id="cd00125">
    <property type="entry name" value="PLA2c"/>
    <property type="match status" value="1"/>
</dbReference>
<dbReference type="FunFam" id="1.20.90.10:FF:000001">
    <property type="entry name" value="Basic phospholipase A2 homolog"/>
    <property type="match status" value="1"/>
</dbReference>
<dbReference type="GeneTree" id="ENSGT00940000155096"/>
<organism evidence="10 11">
    <name type="scientific">Chelonoidis abingdonii</name>
    <name type="common">Abingdon island giant tortoise</name>
    <name type="synonym">Testudo abingdonii</name>
    <dbReference type="NCBI Taxonomy" id="106734"/>
    <lineage>
        <taxon>Eukaryota</taxon>
        <taxon>Metazoa</taxon>
        <taxon>Chordata</taxon>
        <taxon>Craniata</taxon>
        <taxon>Vertebrata</taxon>
        <taxon>Euteleostomi</taxon>
        <taxon>Archelosauria</taxon>
        <taxon>Testudinata</taxon>
        <taxon>Testudines</taxon>
        <taxon>Cryptodira</taxon>
        <taxon>Durocryptodira</taxon>
        <taxon>Testudinoidea</taxon>
        <taxon>Testudinidae</taxon>
        <taxon>Chelonoidis</taxon>
    </lineage>
</organism>
<feature type="domain" description="Phospholipase A2-like central" evidence="9">
    <location>
        <begin position="21"/>
        <end position="139"/>
    </location>
</feature>
<keyword evidence="5 8" id="KW-0106">Calcium</keyword>
<evidence type="ECO:0000259" key="9">
    <source>
        <dbReference type="SMART" id="SM00085"/>
    </source>
</evidence>
<name>A0A8C0J313_CHEAB</name>
<dbReference type="Proteomes" id="UP000694404">
    <property type="component" value="Unplaced"/>
</dbReference>
<dbReference type="GO" id="GO:0050482">
    <property type="term" value="P:arachidonate secretion"/>
    <property type="evidence" value="ECO:0007669"/>
    <property type="project" value="InterPro"/>
</dbReference>
<dbReference type="OMA" id="WCKRESC"/>
<evidence type="ECO:0000256" key="4">
    <source>
        <dbReference type="PIRSR" id="PIRSR601211-1"/>
    </source>
</evidence>
<keyword evidence="8" id="KW-0443">Lipid metabolism</keyword>
<dbReference type="GO" id="GO:0016042">
    <property type="term" value="P:lipid catabolic process"/>
    <property type="evidence" value="ECO:0007669"/>
    <property type="project" value="InterPro"/>
</dbReference>
<dbReference type="InterPro" id="IPR033113">
    <property type="entry name" value="PLA2_histidine"/>
</dbReference>
<dbReference type="InterPro" id="IPR001211">
    <property type="entry name" value="PLA2"/>
</dbReference>
<evidence type="ECO:0000313" key="11">
    <source>
        <dbReference type="Proteomes" id="UP000694404"/>
    </source>
</evidence>
<feature type="disulfide bond" evidence="6">
    <location>
        <begin position="97"/>
        <end position="109"/>
    </location>
</feature>